<feature type="region of interest" description="Disordered" evidence="1">
    <location>
        <begin position="1"/>
        <end position="72"/>
    </location>
</feature>
<keyword evidence="2" id="KW-0472">Membrane</keyword>
<evidence type="ECO:0000313" key="4">
    <source>
        <dbReference type="Proteomes" id="UP000019489"/>
    </source>
</evidence>
<evidence type="ECO:0000313" key="3">
    <source>
        <dbReference type="EMBL" id="EWT03523.1"/>
    </source>
</evidence>
<sequence>MTQQTDGTAAQQPGAGDDATSSYQQPSPDAAGSAGSAGPAASSGPEDSTDAAAGVALSDDPSTTPPASGRGGKRTAIVAGGLAGLLVLGGAGVYAAQQLSGGGAQPAEVLPGDAFAYLRLDVDPSAGQKVAAVRFLSKLPDIKAFGAGDGRKQLWDLATKSSSDGCLAKFNYDKDIAPWLGERAGLAVRPGGTADRPNLAVAVQVSDEAAAKETLTKLFACDTSAPTDVRTKDGYALVMPGGTGDATMAAIEKGTLAGNTTFQGDMAALGEQGIASMWADSAVAVKEISNLGPDVTSLGGLGALGGLKADETAGSAGRFAAALRFEPASIELSGIVRGAKDVKAPTSKGTEMASLPDDTAAALHISDADAAIEKNWPALKKQIAQLAGADGGADPVADIEDAFGLKLPDDLKALLGHSLTLAMPAQDLGGEQITMGAKVVSSDATRADDVISTVEDATGGTGVLTHKVTGDHLFVATTPEWAAALEKGGKLGASDAFTSAVGDVSKDNLALFVNLDRIEKSYLDGIDGDARAAVEAMKAVGFTVSATSSTEATFSLRVVAN</sequence>
<keyword evidence="2" id="KW-0812">Transmembrane</keyword>
<dbReference type="RefSeq" id="WP_034800663.1">
    <property type="nucleotide sequence ID" value="NZ_AWSA01000002.1"/>
</dbReference>
<name>W9GFE0_9MICO</name>
<dbReference type="Proteomes" id="UP000019489">
    <property type="component" value="Unassembled WGS sequence"/>
</dbReference>
<dbReference type="STRING" id="1386089.N865_17255"/>
<comment type="caution">
    <text evidence="3">The sequence shown here is derived from an EMBL/GenBank/DDBJ whole genome shotgun (WGS) entry which is preliminary data.</text>
</comment>
<dbReference type="InterPro" id="IPR021787">
    <property type="entry name" value="DUF3352"/>
</dbReference>
<evidence type="ECO:0000256" key="2">
    <source>
        <dbReference type="SAM" id="Phobius"/>
    </source>
</evidence>
<dbReference type="EMBL" id="AWSA01000002">
    <property type="protein sequence ID" value="EWT03523.1"/>
    <property type="molecule type" value="Genomic_DNA"/>
</dbReference>
<dbReference type="Pfam" id="PF11832">
    <property type="entry name" value="DUF3352"/>
    <property type="match status" value="1"/>
</dbReference>
<accession>W9GFE0</accession>
<dbReference type="eggNOG" id="ENOG5030RUJ">
    <property type="taxonomic scope" value="Bacteria"/>
</dbReference>
<evidence type="ECO:0000256" key="1">
    <source>
        <dbReference type="SAM" id="MobiDB-lite"/>
    </source>
</evidence>
<dbReference type="PATRIC" id="fig|1386089.3.peg.276"/>
<dbReference type="AlphaFoldDB" id="W9GFE0"/>
<organism evidence="3 4">
    <name type="scientific">Intrasporangium oryzae NRRL B-24470</name>
    <dbReference type="NCBI Taxonomy" id="1386089"/>
    <lineage>
        <taxon>Bacteria</taxon>
        <taxon>Bacillati</taxon>
        <taxon>Actinomycetota</taxon>
        <taxon>Actinomycetes</taxon>
        <taxon>Micrococcales</taxon>
        <taxon>Intrasporangiaceae</taxon>
        <taxon>Intrasporangium</taxon>
    </lineage>
</organism>
<feature type="transmembrane region" description="Helical" evidence="2">
    <location>
        <begin position="76"/>
        <end position="96"/>
    </location>
</feature>
<feature type="compositionally biased region" description="Polar residues" evidence="1">
    <location>
        <begin position="1"/>
        <end position="11"/>
    </location>
</feature>
<protein>
    <recommendedName>
        <fullName evidence="5">DUF3352 domain-containing protein</fullName>
    </recommendedName>
</protein>
<feature type="compositionally biased region" description="Low complexity" evidence="1">
    <location>
        <begin position="26"/>
        <end position="46"/>
    </location>
</feature>
<evidence type="ECO:0008006" key="5">
    <source>
        <dbReference type="Google" id="ProtNLM"/>
    </source>
</evidence>
<keyword evidence="2" id="KW-1133">Transmembrane helix</keyword>
<keyword evidence="4" id="KW-1185">Reference proteome</keyword>
<proteinExistence type="predicted"/>
<reference evidence="3 4" key="1">
    <citation type="submission" date="2013-08" db="EMBL/GenBank/DDBJ databases">
        <title>Intrasporangium oryzae NRRL B-24470.</title>
        <authorList>
            <person name="Liu H."/>
            <person name="Wang G."/>
        </authorList>
    </citation>
    <scope>NUCLEOTIDE SEQUENCE [LARGE SCALE GENOMIC DNA]</scope>
    <source>
        <strain evidence="3 4">NRRL B-24470</strain>
    </source>
</reference>
<gene>
    <name evidence="3" type="ORF">N865_17255</name>
</gene>